<name>A0A183S941_SCHSO</name>
<reference evidence="2" key="1">
    <citation type="submission" date="2016-06" db="UniProtKB">
        <authorList>
            <consortium name="WormBaseParasite"/>
        </authorList>
    </citation>
    <scope>IDENTIFICATION</scope>
</reference>
<proteinExistence type="predicted"/>
<evidence type="ECO:0000313" key="2">
    <source>
        <dbReference type="WBParaSite" id="SSLN_0000077201-mRNA-1"/>
    </source>
</evidence>
<sequence>LMGAAYCIPRRETQHYFEDRALTVFIDHKSLTFALESDSDKLNPRRIANWTIPRSSPQISAISMGHAMRCLTLFLVPPSLTCSFLLKRDLAEMTAEQRRELPLNTATPFHRSFVLPYLRRKVFSSLHNLSHPGSRATEKLVSDRFICPGMHKDLKTCIRSFLACQLGKVPRHNNAPIGSFPGTGARFSHVHLDIVGPLSLSNGCSYLFTRGDRFTR</sequence>
<dbReference type="Gene3D" id="1.10.340.70">
    <property type="match status" value="1"/>
</dbReference>
<protein>
    <submittedName>
        <fullName evidence="2">Integrase_H2C2 domain-containing protein</fullName>
    </submittedName>
</protein>
<dbReference type="AlphaFoldDB" id="A0A183S941"/>
<evidence type="ECO:0000259" key="1">
    <source>
        <dbReference type="Pfam" id="PF17921"/>
    </source>
</evidence>
<dbReference type="WBParaSite" id="SSLN_0000077201-mRNA-1">
    <property type="protein sequence ID" value="SSLN_0000077201-mRNA-1"/>
    <property type="gene ID" value="SSLN_0000077201"/>
</dbReference>
<dbReference type="InterPro" id="IPR041588">
    <property type="entry name" value="Integrase_H2C2"/>
</dbReference>
<accession>A0A183S941</accession>
<feature type="domain" description="Integrase zinc-binding" evidence="1">
    <location>
        <begin position="118"/>
        <end position="168"/>
    </location>
</feature>
<organism evidence="2">
    <name type="scientific">Schistocephalus solidus</name>
    <name type="common">Tapeworm</name>
    <dbReference type="NCBI Taxonomy" id="70667"/>
    <lineage>
        <taxon>Eukaryota</taxon>
        <taxon>Metazoa</taxon>
        <taxon>Spiralia</taxon>
        <taxon>Lophotrochozoa</taxon>
        <taxon>Platyhelminthes</taxon>
        <taxon>Cestoda</taxon>
        <taxon>Eucestoda</taxon>
        <taxon>Diphyllobothriidea</taxon>
        <taxon>Diphyllobothriidae</taxon>
        <taxon>Schistocephalus</taxon>
    </lineage>
</organism>
<dbReference type="Pfam" id="PF17921">
    <property type="entry name" value="Integrase_H2C2"/>
    <property type="match status" value="1"/>
</dbReference>